<evidence type="ECO:0000256" key="1">
    <source>
        <dbReference type="SAM" id="MobiDB-lite"/>
    </source>
</evidence>
<reference evidence="2 3" key="1">
    <citation type="submission" date="2015-03" db="EMBL/GenBank/DDBJ databases">
        <title>Genomics and transcriptomics of the oil-accumulating basidiomycete yeast T. oleaginosus allow insights into substrate utilization and the diverse evolutionary trajectories of mating systems in fungi.</title>
        <authorList>
            <consortium name="DOE Joint Genome Institute"/>
            <person name="Kourist R."/>
            <person name="Kracht O."/>
            <person name="Bracharz F."/>
            <person name="Lipzen A."/>
            <person name="Nolan M."/>
            <person name="Ohm R."/>
            <person name="Grigoriev I."/>
            <person name="Sun S."/>
            <person name="Heitman J."/>
            <person name="Bruck T."/>
            <person name="Nowrousian M."/>
        </authorList>
    </citation>
    <scope>NUCLEOTIDE SEQUENCE [LARGE SCALE GENOMIC DNA]</scope>
    <source>
        <strain evidence="2 3">IBC0246</strain>
    </source>
</reference>
<accession>A0A0J0XJH7</accession>
<protein>
    <submittedName>
        <fullName evidence="2">Uncharacterized protein</fullName>
    </submittedName>
</protein>
<evidence type="ECO:0000313" key="3">
    <source>
        <dbReference type="Proteomes" id="UP000053611"/>
    </source>
</evidence>
<evidence type="ECO:0000313" key="2">
    <source>
        <dbReference type="EMBL" id="KLT41206.1"/>
    </source>
</evidence>
<dbReference type="Proteomes" id="UP000053611">
    <property type="component" value="Unassembled WGS sequence"/>
</dbReference>
<feature type="region of interest" description="Disordered" evidence="1">
    <location>
        <begin position="114"/>
        <end position="177"/>
    </location>
</feature>
<keyword evidence="3" id="KW-1185">Reference proteome</keyword>
<gene>
    <name evidence="2" type="ORF">CC85DRAFT_125494</name>
</gene>
<name>A0A0J0XJH7_9TREE</name>
<proteinExistence type="predicted"/>
<sequence length="177" mass="19104">MRPLNALKPQLMFSCQLIKGAEGCRGAEGLGGFCYTRCVAARTSFAATQPRSGAGRLATLSRVCSLSMPSSTCNTAALPPNSGHSTTIHHPLTATPPPSTHQASLFRPTRISGHHLPPTHSFFTHNGRQPRSLKSYHAGAQAPATRREQPPPPRRALPPTHYGFTCQPQVSHRTLLR</sequence>
<dbReference type="AlphaFoldDB" id="A0A0J0XJH7"/>
<dbReference type="EMBL" id="KQ087221">
    <property type="protein sequence ID" value="KLT41206.1"/>
    <property type="molecule type" value="Genomic_DNA"/>
</dbReference>
<feature type="compositionally biased region" description="Polar residues" evidence="1">
    <location>
        <begin position="166"/>
        <end position="177"/>
    </location>
</feature>
<organism evidence="2 3">
    <name type="scientific">Cutaneotrichosporon oleaginosum</name>
    <dbReference type="NCBI Taxonomy" id="879819"/>
    <lineage>
        <taxon>Eukaryota</taxon>
        <taxon>Fungi</taxon>
        <taxon>Dikarya</taxon>
        <taxon>Basidiomycota</taxon>
        <taxon>Agaricomycotina</taxon>
        <taxon>Tremellomycetes</taxon>
        <taxon>Trichosporonales</taxon>
        <taxon>Trichosporonaceae</taxon>
        <taxon>Cutaneotrichosporon</taxon>
    </lineage>
</organism>